<feature type="domain" description="Zinc finger PMZ-type" evidence="2">
    <location>
        <begin position="13"/>
        <end position="40"/>
    </location>
</feature>
<reference evidence="3 4" key="1">
    <citation type="journal article" date="2023" name="G3 (Bethesda)">
        <title>A chromosome-length genome assembly and annotation of blackberry (Rubus argutus, cv. 'Hillquist').</title>
        <authorList>
            <person name="Bruna T."/>
            <person name="Aryal R."/>
            <person name="Dudchenko O."/>
            <person name="Sargent D.J."/>
            <person name="Mead D."/>
            <person name="Buti M."/>
            <person name="Cavallini A."/>
            <person name="Hytonen T."/>
            <person name="Andres J."/>
            <person name="Pham M."/>
            <person name="Weisz D."/>
            <person name="Mascagni F."/>
            <person name="Usai G."/>
            <person name="Natali L."/>
            <person name="Bassil N."/>
            <person name="Fernandez G.E."/>
            <person name="Lomsadze A."/>
            <person name="Armour M."/>
            <person name="Olukolu B."/>
            <person name="Poorten T."/>
            <person name="Britton C."/>
            <person name="Davik J."/>
            <person name="Ashrafi H."/>
            <person name="Aiden E.L."/>
            <person name="Borodovsky M."/>
            <person name="Worthington M."/>
        </authorList>
    </citation>
    <scope>NUCLEOTIDE SEQUENCE [LARGE SCALE GENOMIC DNA]</scope>
    <source>
        <strain evidence="3">PI 553951</strain>
    </source>
</reference>
<feature type="region of interest" description="Disordered" evidence="1">
    <location>
        <begin position="127"/>
        <end position="190"/>
    </location>
</feature>
<dbReference type="EMBL" id="JBEDUW010000004">
    <property type="protein sequence ID" value="KAK9931675.1"/>
    <property type="molecule type" value="Genomic_DNA"/>
</dbReference>
<feature type="compositionally biased region" description="Basic residues" evidence="1">
    <location>
        <begin position="145"/>
        <end position="163"/>
    </location>
</feature>
<accession>A0AAW1X5L7</accession>
<keyword evidence="4" id="KW-1185">Reference proteome</keyword>
<evidence type="ECO:0000313" key="4">
    <source>
        <dbReference type="Proteomes" id="UP001457282"/>
    </source>
</evidence>
<dbReference type="PANTHER" id="PTHR31973:SF197">
    <property type="entry name" value="SWIM-TYPE DOMAIN-CONTAINING PROTEIN"/>
    <property type="match status" value="1"/>
</dbReference>
<feature type="region of interest" description="Disordered" evidence="1">
    <location>
        <begin position="82"/>
        <end position="112"/>
    </location>
</feature>
<dbReference type="InterPro" id="IPR006564">
    <property type="entry name" value="Znf_PMZ"/>
</dbReference>
<gene>
    <name evidence="3" type="ORF">M0R45_018944</name>
</gene>
<name>A0AAW1X5L7_RUBAR</name>
<evidence type="ECO:0000313" key="3">
    <source>
        <dbReference type="EMBL" id="KAK9931675.1"/>
    </source>
</evidence>
<organism evidence="3 4">
    <name type="scientific">Rubus argutus</name>
    <name type="common">Southern blackberry</name>
    <dbReference type="NCBI Taxonomy" id="59490"/>
    <lineage>
        <taxon>Eukaryota</taxon>
        <taxon>Viridiplantae</taxon>
        <taxon>Streptophyta</taxon>
        <taxon>Embryophyta</taxon>
        <taxon>Tracheophyta</taxon>
        <taxon>Spermatophyta</taxon>
        <taxon>Magnoliopsida</taxon>
        <taxon>eudicotyledons</taxon>
        <taxon>Gunneridae</taxon>
        <taxon>Pentapetalae</taxon>
        <taxon>rosids</taxon>
        <taxon>fabids</taxon>
        <taxon>Rosales</taxon>
        <taxon>Rosaceae</taxon>
        <taxon>Rosoideae</taxon>
        <taxon>Rosoideae incertae sedis</taxon>
        <taxon>Rubus</taxon>
    </lineage>
</organism>
<evidence type="ECO:0000256" key="1">
    <source>
        <dbReference type="SAM" id="MobiDB-lite"/>
    </source>
</evidence>
<dbReference type="PANTHER" id="PTHR31973">
    <property type="entry name" value="POLYPROTEIN, PUTATIVE-RELATED"/>
    <property type="match status" value="1"/>
</dbReference>
<comment type="caution">
    <text evidence="3">The sequence shown here is derived from an EMBL/GenBank/DDBJ whole genome shotgun (WGS) entry which is preliminary data.</text>
</comment>
<proteinExistence type="predicted"/>
<protein>
    <recommendedName>
        <fullName evidence="2">Zinc finger PMZ-type domain-containing protein</fullName>
    </recommendedName>
</protein>
<evidence type="ECO:0000259" key="2">
    <source>
        <dbReference type="SMART" id="SM00575"/>
    </source>
</evidence>
<dbReference type="AlphaFoldDB" id="A0AAW1X5L7"/>
<dbReference type="SMART" id="SM00575">
    <property type="entry name" value="ZnF_PMZ"/>
    <property type="match status" value="1"/>
</dbReference>
<dbReference type="Proteomes" id="UP001457282">
    <property type="component" value="Unassembled WGS sequence"/>
</dbReference>
<sequence length="190" mass="21391">MYGNKHAVDLDMHTCTYKRWQLSGILCVHAICAILAKKFEPSLFVDNFLLPSTYLDAYNPIIYHIIGDDDWEPMDYSIAPPPYKKQAGKPKMKRTKEPGERKAPPAPDATKMPENLYICKQNGHNKKGCPTIKNHSSEESYKGGKAPKKQHAKRAVIPKRPKNVVRQTITSRSVWKKRKQAAGTNSSGTA</sequence>
<dbReference type="GO" id="GO:0008270">
    <property type="term" value="F:zinc ion binding"/>
    <property type="evidence" value="ECO:0007669"/>
    <property type="project" value="InterPro"/>
</dbReference>